<comment type="caution">
    <text evidence="17">The sequence shown here is derived from an EMBL/GenBank/DDBJ whole genome shotgun (WGS) entry which is preliminary data.</text>
</comment>
<feature type="domain" description="Aminoacyl-transfer RNA synthetases class-II family profile" evidence="16">
    <location>
        <begin position="176"/>
        <end position="412"/>
    </location>
</feature>
<dbReference type="Gene3D" id="3.30.930.10">
    <property type="entry name" value="Bira Bifunctional Protein, Domain 2"/>
    <property type="match status" value="1"/>
</dbReference>
<keyword evidence="15" id="KW-0175">Coiled coil</keyword>
<organism evidence="17 18">
    <name type="scientific">Acidiferrimicrobium australe</name>
    <dbReference type="NCBI Taxonomy" id="2664430"/>
    <lineage>
        <taxon>Bacteria</taxon>
        <taxon>Bacillati</taxon>
        <taxon>Actinomycetota</taxon>
        <taxon>Acidimicrobiia</taxon>
        <taxon>Acidimicrobiales</taxon>
        <taxon>Acidimicrobiaceae</taxon>
        <taxon>Acidiferrimicrobium</taxon>
    </lineage>
</organism>
<dbReference type="InterPro" id="IPR002317">
    <property type="entry name" value="Ser-tRNA-ligase_type_1"/>
</dbReference>
<keyword evidence="5" id="KW-0963">Cytoplasm</keyword>
<dbReference type="PANTHER" id="PTHR43697:SF1">
    <property type="entry name" value="SERINE--TRNA LIGASE"/>
    <property type="match status" value="1"/>
</dbReference>
<comment type="similarity">
    <text evidence="3">Belongs to the class-II aminoacyl-tRNA synthetase family. Type-1 seryl-tRNA synthetase subfamily.</text>
</comment>
<comment type="catalytic activity">
    <reaction evidence="13">
        <text>tRNA(Ser) + L-serine + ATP = L-seryl-tRNA(Ser) + AMP + diphosphate + H(+)</text>
        <dbReference type="Rhea" id="RHEA:12292"/>
        <dbReference type="Rhea" id="RHEA-COMP:9669"/>
        <dbReference type="Rhea" id="RHEA-COMP:9703"/>
        <dbReference type="ChEBI" id="CHEBI:15378"/>
        <dbReference type="ChEBI" id="CHEBI:30616"/>
        <dbReference type="ChEBI" id="CHEBI:33019"/>
        <dbReference type="ChEBI" id="CHEBI:33384"/>
        <dbReference type="ChEBI" id="CHEBI:78442"/>
        <dbReference type="ChEBI" id="CHEBI:78533"/>
        <dbReference type="ChEBI" id="CHEBI:456215"/>
        <dbReference type="EC" id="6.1.1.11"/>
    </reaction>
</comment>
<evidence type="ECO:0000259" key="16">
    <source>
        <dbReference type="PROSITE" id="PS50862"/>
    </source>
</evidence>
<reference evidence="17 18" key="1">
    <citation type="submission" date="2019-11" db="EMBL/GenBank/DDBJ databases">
        <title>Acidiferrimicrobium australis gen. nov., sp. nov., an acidophilic and obligately heterotrophic, member of the Actinobacteria that catalyses dissimilatory oxido- reduction of iron isolated from metal-rich acidic water in Chile.</title>
        <authorList>
            <person name="Gonzalez D."/>
            <person name="Huber K."/>
            <person name="Hedrich S."/>
            <person name="Rojas-Villalobos C."/>
            <person name="Quatrini R."/>
            <person name="Dinamarca M.A."/>
            <person name="Schwarz A."/>
            <person name="Canales C."/>
            <person name="Nancucheo I."/>
        </authorList>
    </citation>
    <scope>NUCLEOTIDE SEQUENCE [LARGE SCALE GENOMIC DNA]</scope>
    <source>
        <strain evidence="17 18">USS-CCA1</strain>
    </source>
</reference>
<name>A0ABW9QTJ4_9ACTN</name>
<dbReference type="PROSITE" id="PS50862">
    <property type="entry name" value="AA_TRNA_LIGASE_II"/>
    <property type="match status" value="1"/>
</dbReference>
<keyword evidence="10" id="KW-0030">Aminoacyl-tRNA synthetase</keyword>
<evidence type="ECO:0000256" key="1">
    <source>
        <dbReference type="ARBA" id="ARBA00004496"/>
    </source>
</evidence>
<comment type="subcellular location">
    <subcellularLocation>
        <location evidence="1">Cytoplasm</location>
    </subcellularLocation>
</comment>
<dbReference type="Gene3D" id="1.10.287.40">
    <property type="entry name" value="Serine-tRNA synthetase, tRNA binding domain"/>
    <property type="match status" value="1"/>
</dbReference>
<evidence type="ECO:0000256" key="7">
    <source>
        <dbReference type="ARBA" id="ARBA00022741"/>
    </source>
</evidence>
<dbReference type="NCBIfam" id="TIGR00414">
    <property type="entry name" value="serS"/>
    <property type="match status" value="1"/>
</dbReference>
<sequence>MIDARLLLDDFDETARRLSRKGVARELVVETRDAALARRAAITATDDARREMNAGSGEVGRLMRAGRKDEAEAKRAELSAFRERIEAMEAERRTAEERFDDLIARLPNLPDDVVPDGRSDADNRVVRVEGYDPAAFEGRQLRPHWEVAEALGIMDSERAAKLSGAMFEVLKGGGARLLRGLVNFGLDLHRDRYQETVVPHMVRTEVIERTGHLTKFDTQAYRLRDDELWLLPTAEVALMGLPQGEILAEDELPKRSMAYSVCWRREAGAAGRDTRGMQRLHEFHKVELVSLCTPETSQDELASLLGDCERTLRTLGLPYRVLELCSGDLTFAASRVFDLEVYAPGLDRWLEVSSVSLITDFQARRGGIRFRRAETGAVELVHSLNGSGLATPRVWAAVVEHGQQPDGTIRVPEALVPYVGADVIAG</sequence>
<evidence type="ECO:0000256" key="4">
    <source>
        <dbReference type="ARBA" id="ARBA00012840"/>
    </source>
</evidence>
<dbReference type="InterPro" id="IPR015866">
    <property type="entry name" value="Ser-tRNA-synth_1_N"/>
</dbReference>
<dbReference type="PRINTS" id="PR00981">
    <property type="entry name" value="TRNASYNTHSER"/>
</dbReference>
<evidence type="ECO:0000256" key="5">
    <source>
        <dbReference type="ARBA" id="ARBA00022490"/>
    </source>
</evidence>
<evidence type="ECO:0000256" key="10">
    <source>
        <dbReference type="ARBA" id="ARBA00023146"/>
    </source>
</evidence>
<evidence type="ECO:0000256" key="13">
    <source>
        <dbReference type="ARBA" id="ARBA00048823"/>
    </source>
</evidence>
<dbReference type="EC" id="6.1.1.11" evidence="4 14"/>
<keyword evidence="18" id="KW-1185">Reference proteome</keyword>
<dbReference type="PIRSF" id="PIRSF001529">
    <property type="entry name" value="Ser-tRNA-synth_IIa"/>
    <property type="match status" value="1"/>
</dbReference>
<comment type="pathway">
    <text evidence="2">Aminoacyl-tRNA biosynthesis; selenocysteinyl-tRNA(Sec) biosynthesis; L-seryl-tRNA(Sec) from L-serine and tRNA(Sec): step 1/1.</text>
</comment>
<evidence type="ECO:0000313" key="17">
    <source>
        <dbReference type="EMBL" id="MST32855.1"/>
    </source>
</evidence>
<dbReference type="InterPro" id="IPR006195">
    <property type="entry name" value="aa-tRNA-synth_II"/>
</dbReference>
<dbReference type="GO" id="GO:0004828">
    <property type="term" value="F:serine-tRNA ligase activity"/>
    <property type="evidence" value="ECO:0007669"/>
    <property type="project" value="UniProtKB-EC"/>
</dbReference>
<evidence type="ECO:0000256" key="3">
    <source>
        <dbReference type="ARBA" id="ARBA00010728"/>
    </source>
</evidence>
<protein>
    <recommendedName>
        <fullName evidence="11 14">Serine--tRNA ligase</fullName>
        <ecNumber evidence="4 14">6.1.1.11</ecNumber>
    </recommendedName>
</protein>
<dbReference type="InterPro" id="IPR045864">
    <property type="entry name" value="aa-tRNA-synth_II/BPL/LPL"/>
</dbReference>
<keyword evidence="8" id="KW-0067">ATP-binding</keyword>
<dbReference type="EMBL" id="WJHE01000413">
    <property type="protein sequence ID" value="MST32855.1"/>
    <property type="molecule type" value="Genomic_DNA"/>
</dbReference>
<dbReference type="Pfam" id="PF02403">
    <property type="entry name" value="Seryl_tRNA_N"/>
    <property type="match status" value="1"/>
</dbReference>
<proteinExistence type="inferred from homology"/>
<dbReference type="Proteomes" id="UP000437736">
    <property type="component" value="Unassembled WGS sequence"/>
</dbReference>
<dbReference type="PANTHER" id="PTHR43697">
    <property type="entry name" value="SERYL-TRNA SYNTHETASE"/>
    <property type="match status" value="1"/>
</dbReference>
<dbReference type="Pfam" id="PF00587">
    <property type="entry name" value="tRNA-synt_2b"/>
    <property type="match status" value="1"/>
</dbReference>
<dbReference type="InterPro" id="IPR042103">
    <property type="entry name" value="SerRS_1_N_sf"/>
</dbReference>
<keyword evidence="6 17" id="KW-0436">Ligase</keyword>
<dbReference type="SUPFAM" id="SSF46589">
    <property type="entry name" value="tRNA-binding arm"/>
    <property type="match status" value="1"/>
</dbReference>
<evidence type="ECO:0000313" key="18">
    <source>
        <dbReference type="Proteomes" id="UP000437736"/>
    </source>
</evidence>
<evidence type="ECO:0000256" key="15">
    <source>
        <dbReference type="SAM" id="Coils"/>
    </source>
</evidence>
<evidence type="ECO:0000256" key="14">
    <source>
        <dbReference type="NCBIfam" id="TIGR00414"/>
    </source>
</evidence>
<dbReference type="SUPFAM" id="SSF55681">
    <property type="entry name" value="Class II aaRS and biotin synthetases"/>
    <property type="match status" value="1"/>
</dbReference>
<evidence type="ECO:0000256" key="8">
    <source>
        <dbReference type="ARBA" id="ARBA00022840"/>
    </source>
</evidence>
<dbReference type="InterPro" id="IPR002314">
    <property type="entry name" value="aa-tRNA-synt_IIb"/>
</dbReference>
<evidence type="ECO:0000256" key="11">
    <source>
        <dbReference type="ARBA" id="ARBA00039158"/>
    </source>
</evidence>
<gene>
    <name evidence="17" type="primary">serS</name>
    <name evidence="17" type="ORF">GHK86_09000</name>
</gene>
<dbReference type="InterPro" id="IPR010978">
    <property type="entry name" value="tRNA-bd_arm"/>
</dbReference>
<feature type="coiled-coil region" evidence="15">
    <location>
        <begin position="71"/>
        <end position="105"/>
    </location>
</feature>
<comment type="catalytic activity">
    <reaction evidence="12">
        <text>tRNA(Sec) + L-serine + ATP = L-seryl-tRNA(Sec) + AMP + diphosphate + H(+)</text>
        <dbReference type="Rhea" id="RHEA:42580"/>
        <dbReference type="Rhea" id="RHEA-COMP:9742"/>
        <dbReference type="Rhea" id="RHEA-COMP:10128"/>
        <dbReference type="ChEBI" id="CHEBI:15378"/>
        <dbReference type="ChEBI" id="CHEBI:30616"/>
        <dbReference type="ChEBI" id="CHEBI:33019"/>
        <dbReference type="ChEBI" id="CHEBI:33384"/>
        <dbReference type="ChEBI" id="CHEBI:78442"/>
        <dbReference type="ChEBI" id="CHEBI:78533"/>
        <dbReference type="ChEBI" id="CHEBI:456215"/>
        <dbReference type="EC" id="6.1.1.11"/>
    </reaction>
</comment>
<accession>A0ABW9QTJ4</accession>
<evidence type="ECO:0000256" key="6">
    <source>
        <dbReference type="ARBA" id="ARBA00022598"/>
    </source>
</evidence>
<keyword evidence="9" id="KW-0648">Protein biosynthesis</keyword>
<evidence type="ECO:0000256" key="12">
    <source>
        <dbReference type="ARBA" id="ARBA00047929"/>
    </source>
</evidence>
<evidence type="ECO:0000256" key="2">
    <source>
        <dbReference type="ARBA" id="ARBA00005045"/>
    </source>
</evidence>
<evidence type="ECO:0000256" key="9">
    <source>
        <dbReference type="ARBA" id="ARBA00022917"/>
    </source>
</evidence>
<keyword evidence="7" id="KW-0547">Nucleotide-binding</keyword>